<dbReference type="EMBL" id="JAWRVE010000005">
    <property type="protein sequence ID" value="KAL1881953.1"/>
    <property type="molecule type" value="Genomic_DNA"/>
</dbReference>
<reference evidence="2 3" key="1">
    <citation type="journal article" date="2024" name="IMA Fungus">
        <title>IMA Genome - F19 : A genome assembly and annotation guide to empower mycologists, including annotated draft genome sequences of Ceratocystis pirilliformis, Diaporthe australafricana, Fusarium ophioides, Paecilomyces lecythidis, and Sporothrix stenoceras.</title>
        <authorList>
            <person name="Aylward J."/>
            <person name="Wilson A.M."/>
            <person name="Visagie C.M."/>
            <person name="Spraker J."/>
            <person name="Barnes I."/>
            <person name="Buitendag C."/>
            <person name="Ceriani C."/>
            <person name="Del Mar Angel L."/>
            <person name="du Plessis D."/>
            <person name="Fuchs T."/>
            <person name="Gasser K."/>
            <person name="Kramer D."/>
            <person name="Li W."/>
            <person name="Munsamy K."/>
            <person name="Piso A."/>
            <person name="Price J.L."/>
            <person name="Sonnekus B."/>
            <person name="Thomas C."/>
            <person name="van der Nest A."/>
            <person name="van Dijk A."/>
            <person name="van Heerden A."/>
            <person name="van Vuuren N."/>
            <person name="Yilmaz N."/>
            <person name="Duong T.A."/>
            <person name="van der Merwe N.A."/>
            <person name="Wingfield M.J."/>
            <person name="Wingfield B.D."/>
        </authorList>
    </citation>
    <scope>NUCLEOTIDE SEQUENCE [LARGE SCALE GENOMIC DNA]</scope>
    <source>
        <strain evidence="2 3">CMW 18300</strain>
    </source>
</reference>
<sequence length="427" mass="48125">MNRSGHPSRRATSSKATDNDTADGSTAESVGALLASIANSINEALRLLMFADKAHWGPDEFEQVRALEHALDEAKKDFQEMGPLLKGSVYYENDRRLESLDELGDLRTEFSNHAQVFKDWLRQGGPIEPLWVNDTLRLKRELHRAQCRAAARIFASQQADIGDGPGQRCLGAFEVYRRQRRLDYRRKQYEQQQGRRTSRYESTRDEVALAQAQAQGKKPKRIQSWEQQTPVMGMSIGEAVEMGQMGQQKAPSVHYSEQLDAVEQEAELTTALEELVPICDTVGHFERFGDRDVAFECDFCEGFVVWNDLMIMPTRPDPSAVATGVTEQPNWQARGKSVSTGEDKTVVFAPLAVANHLAPQIGGWQARMLCPYCDDYNYFEQGEGDETRYAQDERGFGSLDEFQAHLQWYHTSTAMPSLPSAKNCVVM</sequence>
<gene>
    <name evidence="2" type="ORF">Daus18300_001007</name>
</gene>
<evidence type="ECO:0000313" key="2">
    <source>
        <dbReference type="EMBL" id="KAL1881953.1"/>
    </source>
</evidence>
<feature type="compositionally biased region" description="Polar residues" evidence="1">
    <location>
        <begin position="1"/>
        <end position="16"/>
    </location>
</feature>
<evidence type="ECO:0000256" key="1">
    <source>
        <dbReference type="SAM" id="MobiDB-lite"/>
    </source>
</evidence>
<comment type="caution">
    <text evidence="2">The sequence shown here is derived from an EMBL/GenBank/DDBJ whole genome shotgun (WGS) entry which is preliminary data.</text>
</comment>
<organism evidence="2 3">
    <name type="scientific">Diaporthe australafricana</name>
    <dbReference type="NCBI Taxonomy" id="127596"/>
    <lineage>
        <taxon>Eukaryota</taxon>
        <taxon>Fungi</taxon>
        <taxon>Dikarya</taxon>
        <taxon>Ascomycota</taxon>
        <taxon>Pezizomycotina</taxon>
        <taxon>Sordariomycetes</taxon>
        <taxon>Sordariomycetidae</taxon>
        <taxon>Diaporthales</taxon>
        <taxon>Diaporthaceae</taxon>
        <taxon>Diaporthe</taxon>
    </lineage>
</organism>
<proteinExistence type="predicted"/>
<dbReference type="Proteomes" id="UP001583177">
    <property type="component" value="Unassembled WGS sequence"/>
</dbReference>
<accession>A0ABR3Y258</accession>
<feature type="region of interest" description="Disordered" evidence="1">
    <location>
        <begin position="1"/>
        <end position="25"/>
    </location>
</feature>
<keyword evidence="3" id="KW-1185">Reference proteome</keyword>
<evidence type="ECO:0000313" key="3">
    <source>
        <dbReference type="Proteomes" id="UP001583177"/>
    </source>
</evidence>
<name>A0ABR3Y258_9PEZI</name>
<protein>
    <submittedName>
        <fullName evidence="2">Uncharacterized protein</fullName>
    </submittedName>
</protein>